<dbReference type="KEGG" id="nfa:NFA_44500"/>
<feature type="region of interest" description="Disordered" evidence="1">
    <location>
        <begin position="64"/>
        <end position="112"/>
    </location>
</feature>
<organism evidence="2 3">
    <name type="scientific">Nocardia farcinica (strain IFM 10152)</name>
    <dbReference type="NCBI Taxonomy" id="247156"/>
    <lineage>
        <taxon>Bacteria</taxon>
        <taxon>Bacillati</taxon>
        <taxon>Actinomycetota</taxon>
        <taxon>Actinomycetes</taxon>
        <taxon>Mycobacteriales</taxon>
        <taxon>Nocardiaceae</taxon>
        <taxon>Nocardia</taxon>
    </lineage>
</organism>
<evidence type="ECO:0000313" key="3">
    <source>
        <dbReference type="Proteomes" id="UP000006820"/>
    </source>
</evidence>
<dbReference type="HOGENOM" id="CLU_2143250_0_0_11"/>
<dbReference type="STRING" id="247156.NFA_44500"/>
<dbReference type="Proteomes" id="UP000006820">
    <property type="component" value="Chromosome"/>
</dbReference>
<dbReference type="AlphaFoldDB" id="Q5YR90"/>
<name>Q5YR90_NOCFA</name>
<sequence length="112" mass="12905">MAERLTQLRTKTMQLRTRHDELTMTMEDEPQVPESKTLDQVADAIGDIIRAGNHNQTKALIEALTDKSPSSRPIAWSPYSASPRPRTRSQSAQKKKKPPPKERFVDRLHWWS</sequence>
<keyword evidence="3" id="KW-1185">Reference proteome</keyword>
<dbReference type="EMBL" id="AP006618">
    <property type="protein sequence ID" value="BAD59301.1"/>
    <property type="molecule type" value="Genomic_DNA"/>
</dbReference>
<accession>Q5YR90</accession>
<proteinExistence type="predicted"/>
<evidence type="ECO:0000313" key="2">
    <source>
        <dbReference type="EMBL" id="BAD59301.1"/>
    </source>
</evidence>
<dbReference type="eggNOG" id="COG1961">
    <property type="taxonomic scope" value="Bacteria"/>
</dbReference>
<protein>
    <submittedName>
        <fullName evidence="2">Uncharacterized protein</fullName>
    </submittedName>
</protein>
<dbReference type="RefSeq" id="WP_011210985.1">
    <property type="nucleotide sequence ID" value="NC_006361.1"/>
</dbReference>
<gene>
    <name evidence="2" type="ordered locus">NFA_44500</name>
</gene>
<feature type="compositionally biased region" description="Basic and acidic residues" evidence="1">
    <location>
        <begin position="99"/>
        <end position="112"/>
    </location>
</feature>
<reference evidence="2 3" key="1">
    <citation type="journal article" date="2004" name="Proc. Natl. Acad. Sci. U.S.A.">
        <title>The complete genomic sequence of Nocardia farcinica IFM 10152.</title>
        <authorList>
            <person name="Ishikawa J."/>
            <person name="Yamashita A."/>
            <person name="Mikami Y."/>
            <person name="Hoshino Y."/>
            <person name="Kurita H."/>
            <person name="Hotta K."/>
            <person name="Shiba T."/>
            <person name="Hattori M."/>
        </authorList>
    </citation>
    <scope>NUCLEOTIDE SEQUENCE [LARGE SCALE GENOMIC DNA]</scope>
    <source>
        <strain evidence="2 3">IFM 10152</strain>
    </source>
</reference>
<evidence type="ECO:0000256" key="1">
    <source>
        <dbReference type="SAM" id="MobiDB-lite"/>
    </source>
</evidence>
<dbReference type="GeneID" id="69054596"/>